<dbReference type="Proteomes" id="UP000537204">
    <property type="component" value="Unassembled WGS sequence"/>
</dbReference>
<dbReference type="AlphaFoldDB" id="A0A7W8ZS70"/>
<keyword evidence="1" id="KW-0472">Membrane</keyword>
<accession>A0A7W8ZS70</accession>
<gene>
    <name evidence="4" type="ORF">HDE68_005163</name>
</gene>
<proteinExistence type="predicted"/>
<keyword evidence="1" id="KW-1133">Transmembrane helix</keyword>
<evidence type="ECO:0000259" key="2">
    <source>
        <dbReference type="Pfam" id="PF18174"/>
    </source>
</evidence>
<evidence type="ECO:0000313" key="5">
    <source>
        <dbReference type="Proteomes" id="UP000537204"/>
    </source>
</evidence>
<feature type="domain" description="CCDC81-like prokaryotic HU" evidence="3">
    <location>
        <begin position="59"/>
        <end position="126"/>
    </location>
</feature>
<dbReference type="Pfam" id="PF18174">
    <property type="entry name" value="HU-CCDC81_bac_1"/>
    <property type="match status" value="1"/>
</dbReference>
<name>A0A7W8ZS70_9SPHI</name>
<organism evidence="4 5">
    <name type="scientific">Pedobacter cryoconitis</name>
    <dbReference type="NCBI Taxonomy" id="188932"/>
    <lineage>
        <taxon>Bacteria</taxon>
        <taxon>Pseudomonadati</taxon>
        <taxon>Bacteroidota</taxon>
        <taxon>Sphingobacteriia</taxon>
        <taxon>Sphingobacteriales</taxon>
        <taxon>Sphingobacteriaceae</taxon>
        <taxon>Pedobacter</taxon>
    </lineage>
</organism>
<evidence type="ECO:0000259" key="3">
    <source>
        <dbReference type="Pfam" id="PF18175"/>
    </source>
</evidence>
<dbReference type="EMBL" id="JACHCE010000012">
    <property type="protein sequence ID" value="MBB5639222.1"/>
    <property type="molecule type" value="Genomic_DNA"/>
</dbReference>
<protein>
    <recommendedName>
        <fullName evidence="6">CCDC81-like prokaryotic HU domain-containing protein</fullName>
    </recommendedName>
</protein>
<dbReference type="RefSeq" id="WP_183885270.1">
    <property type="nucleotide sequence ID" value="NZ_JACHCE010000012.1"/>
</dbReference>
<dbReference type="InterPro" id="IPR041268">
    <property type="entry name" value="HU-CCDC81_bac_2"/>
</dbReference>
<sequence>MDILSYLSELIQTRKTIGVSGLGTIYKKKLPGRYDAETHSFVPPSYTISFTQEVNEEIILAEFISKKRNVSTDTANYFIDEFSNGILQQLNDHQEAEFGDLGKLYKDDDGLHFEPSEKLSYGFDFFGLPVVKAEQEPSAEEIMPETPPVEEIAHSHIDEVIPYETPAAEISVAVTSPETAPIEEYVEPSEEPVTAEEPVVNQEEEVLPLGIPVVEEHIENPEEITPAEPIEEPVVSPVAESVITPSNEPVAPPVEEPVIETVVPHHENIVPDSPVAPRKDEKQLRAEIEALNFYRSKSPAPKNVVTDQEEVIWNIKENTKTIEPAPFYNKNEELYTPEEEEEPVAKTTPLYLKIILGLLILVIMMIVAYIVKPEWFDGIIANNPLNTPKTEQPVKRPIQERYKPDSTATADTTQKTVPATPATAVVKPVKKDSVAQQAVVKTPDTGTVVYEVMAASMHDQKEADKFIEQMKKSGITAKVVTNMSGRKLKISIATLKDNETAKLELERLTKKLKIPKMYIYKNKQ</sequence>
<dbReference type="InterPro" id="IPR040495">
    <property type="entry name" value="HU-CCDC81_bac_1"/>
</dbReference>
<evidence type="ECO:0000313" key="4">
    <source>
        <dbReference type="EMBL" id="MBB5639222.1"/>
    </source>
</evidence>
<reference evidence="4 5" key="1">
    <citation type="submission" date="2020-08" db="EMBL/GenBank/DDBJ databases">
        <title>Genomic Encyclopedia of Type Strains, Phase IV (KMG-V): Genome sequencing to study the core and pangenomes of soil and plant-associated prokaryotes.</title>
        <authorList>
            <person name="Whitman W."/>
        </authorList>
    </citation>
    <scope>NUCLEOTIDE SEQUENCE [LARGE SCALE GENOMIC DNA]</scope>
    <source>
        <strain evidence="4 5">S3M1</strain>
    </source>
</reference>
<keyword evidence="1" id="KW-0812">Transmembrane</keyword>
<feature type="transmembrane region" description="Helical" evidence="1">
    <location>
        <begin position="350"/>
        <end position="371"/>
    </location>
</feature>
<evidence type="ECO:0008006" key="6">
    <source>
        <dbReference type="Google" id="ProtNLM"/>
    </source>
</evidence>
<evidence type="ECO:0000256" key="1">
    <source>
        <dbReference type="SAM" id="Phobius"/>
    </source>
</evidence>
<feature type="domain" description="CCDC81-like prokaryotic HU" evidence="2">
    <location>
        <begin position="3"/>
        <end position="55"/>
    </location>
</feature>
<comment type="caution">
    <text evidence="4">The sequence shown here is derived from an EMBL/GenBank/DDBJ whole genome shotgun (WGS) entry which is preliminary data.</text>
</comment>
<dbReference type="Pfam" id="PF18175">
    <property type="entry name" value="HU-CCDC81_bac_2"/>
    <property type="match status" value="1"/>
</dbReference>